<feature type="region of interest" description="Disordered" evidence="3">
    <location>
        <begin position="470"/>
        <end position="498"/>
    </location>
</feature>
<reference evidence="4 5" key="1">
    <citation type="submission" date="2013-11" db="EMBL/GenBank/DDBJ databases">
        <title>Metagenomic analysis of a methanogenic consortium involved in long chain n-alkane degradation.</title>
        <authorList>
            <person name="Davidova I.A."/>
            <person name="Callaghan A.V."/>
            <person name="Wawrik B."/>
            <person name="Pruitt S."/>
            <person name="Marks C."/>
            <person name="Duncan K.E."/>
            <person name="Suflita J.M."/>
        </authorList>
    </citation>
    <scope>NUCLEOTIDE SEQUENCE [LARGE SCALE GENOMIC DNA]</scope>
    <source>
        <strain evidence="4 5">SPR</strain>
    </source>
</reference>
<dbReference type="Pfam" id="PF02321">
    <property type="entry name" value="OEP"/>
    <property type="match status" value="2"/>
</dbReference>
<comment type="subcellular location">
    <subcellularLocation>
        <location evidence="2">Cell membrane</location>
        <topology evidence="2">Lipid-anchor</topology>
    </subcellularLocation>
</comment>
<name>A0A0D2HY61_9BACT</name>
<feature type="compositionally biased region" description="Basic and acidic residues" evidence="3">
    <location>
        <begin position="475"/>
        <end position="489"/>
    </location>
</feature>
<evidence type="ECO:0000313" key="5">
    <source>
        <dbReference type="Proteomes" id="UP000032233"/>
    </source>
</evidence>
<dbReference type="Gene3D" id="2.20.200.10">
    <property type="entry name" value="Outer membrane efflux proteins (OEP)"/>
    <property type="match status" value="1"/>
</dbReference>
<organism evidence="4 5">
    <name type="scientific">Dethiosulfatarculus sandiegensis</name>
    <dbReference type="NCBI Taxonomy" id="1429043"/>
    <lineage>
        <taxon>Bacteria</taxon>
        <taxon>Pseudomonadati</taxon>
        <taxon>Thermodesulfobacteriota</taxon>
        <taxon>Desulfarculia</taxon>
        <taxon>Desulfarculales</taxon>
        <taxon>Desulfarculaceae</taxon>
        <taxon>Dethiosulfatarculus</taxon>
    </lineage>
</organism>
<dbReference type="Proteomes" id="UP000032233">
    <property type="component" value="Unassembled WGS sequence"/>
</dbReference>
<dbReference type="PROSITE" id="PS51257">
    <property type="entry name" value="PROKAR_LIPOPROTEIN"/>
    <property type="match status" value="1"/>
</dbReference>
<gene>
    <name evidence="4" type="ORF">X474_03330</name>
</gene>
<dbReference type="PANTHER" id="PTHR30203">
    <property type="entry name" value="OUTER MEMBRANE CATION EFFLUX PROTEIN"/>
    <property type="match status" value="1"/>
</dbReference>
<dbReference type="SUPFAM" id="SSF56954">
    <property type="entry name" value="Outer membrane efflux proteins (OEP)"/>
    <property type="match status" value="1"/>
</dbReference>
<proteinExistence type="inferred from homology"/>
<keyword evidence="2" id="KW-0449">Lipoprotein</keyword>
<evidence type="ECO:0000256" key="3">
    <source>
        <dbReference type="SAM" id="MobiDB-lite"/>
    </source>
</evidence>
<dbReference type="GO" id="GO:0015562">
    <property type="term" value="F:efflux transmembrane transporter activity"/>
    <property type="evidence" value="ECO:0007669"/>
    <property type="project" value="InterPro"/>
</dbReference>
<dbReference type="Gene3D" id="1.20.1600.10">
    <property type="entry name" value="Outer membrane efflux proteins (OEP)"/>
    <property type="match status" value="1"/>
</dbReference>
<dbReference type="InParanoid" id="A0A0D2HY61"/>
<feature type="signal peptide" evidence="2">
    <location>
        <begin position="1"/>
        <end position="25"/>
    </location>
</feature>
<dbReference type="RefSeq" id="WP_044346680.1">
    <property type="nucleotide sequence ID" value="NZ_AZAC01000003.1"/>
</dbReference>
<comment type="similarity">
    <text evidence="1 2">Belongs to the outer membrane factor (OMF) (TC 1.B.17) family.</text>
</comment>
<dbReference type="AlphaFoldDB" id="A0A0D2HY61"/>
<dbReference type="OrthoDB" id="9783163at2"/>
<dbReference type="EMBL" id="AZAC01000003">
    <property type="protein sequence ID" value="KIX15253.1"/>
    <property type="molecule type" value="Genomic_DNA"/>
</dbReference>
<dbReference type="InterPro" id="IPR003423">
    <property type="entry name" value="OMP_efflux"/>
</dbReference>
<dbReference type="PANTHER" id="PTHR30203:SF32">
    <property type="entry name" value="CATION EFFLUX SYSTEM PROTEIN CUSC"/>
    <property type="match status" value="1"/>
</dbReference>
<keyword evidence="2" id="KW-0812">Transmembrane</keyword>
<keyword evidence="2" id="KW-0472">Membrane</keyword>
<dbReference type="NCBIfam" id="TIGR01845">
    <property type="entry name" value="outer_NodT"/>
    <property type="match status" value="1"/>
</dbReference>
<keyword evidence="2" id="KW-0732">Signal</keyword>
<protein>
    <submittedName>
        <fullName evidence="4">RND transporter</fullName>
    </submittedName>
</protein>
<dbReference type="STRING" id="1429043.X474_03330"/>
<dbReference type="InterPro" id="IPR010131">
    <property type="entry name" value="MdtP/NodT-like"/>
</dbReference>
<keyword evidence="2" id="KW-1134">Transmembrane beta strand</keyword>
<feature type="chain" id="PRO_5001434751" evidence="2">
    <location>
        <begin position="26"/>
        <end position="498"/>
    </location>
</feature>
<accession>A0A0D2HY61</accession>
<dbReference type="GO" id="GO:0005886">
    <property type="term" value="C:plasma membrane"/>
    <property type="evidence" value="ECO:0007669"/>
    <property type="project" value="UniProtKB-SubCell"/>
</dbReference>
<evidence type="ECO:0000256" key="2">
    <source>
        <dbReference type="RuleBase" id="RU362097"/>
    </source>
</evidence>
<sequence>MLVNKTRGLIFLPALAMAFFLGGCAAVGPDYVAPKPEMPSAWQEIEDPAVKPGEAQIRTWWTVFDDPLLTSLIERAAKGNLDLMTAMARVKQARAQLGVATGEMLPTLDASGSATRQRGSEYDIAPGGVTQDRLLGQLDASWEIDLFGRIRRSIEAAKADYQATTEDRNDVMLTLYADVARTYFAARTAQARFYTAQENIRSQKKVLKLTKTRLDTGLATSLDVAQAESVLASSEAELPPFKIDYYQSVHALALLLGKQPGALKAELKAFKPIPKLPAEVKLGMPADLLRRRPDIRQAERSLAAETARIGVATADLYPSFTITGAFGVAATDAGDLFKSGSGLYSFGPAFSWNLFQGDRIRAQIRAQDAVTEQALYTYEQTVLKALGEVEDALTSYVQARIRVEALKRTVQASRRTLELSVGLYKDGLKDFQSVLDAQRSLFSYANEYAAAQGDTAANLVQLYKALGGGWQPVDSEPKKKEETEQKAQDGKAGGKSAS</sequence>
<keyword evidence="2" id="KW-0564">Palmitate</keyword>
<evidence type="ECO:0000313" key="4">
    <source>
        <dbReference type="EMBL" id="KIX15253.1"/>
    </source>
</evidence>
<keyword evidence="5" id="KW-1185">Reference proteome</keyword>
<comment type="caution">
    <text evidence="4">The sequence shown here is derived from an EMBL/GenBank/DDBJ whole genome shotgun (WGS) entry which is preliminary data.</text>
</comment>
<evidence type="ECO:0000256" key="1">
    <source>
        <dbReference type="ARBA" id="ARBA00007613"/>
    </source>
</evidence>